<accession>A0A6A6AZA7</accession>
<dbReference type="Proteomes" id="UP000799438">
    <property type="component" value="Unassembled WGS sequence"/>
</dbReference>
<keyword evidence="2" id="KW-0521">NADP</keyword>
<dbReference type="GO" id="GO:0016491">
    <property type="term" value="F:oxidoreductase activity"/>
    <property type="evidence" value="ECO:0007669"/>
    <property type="project" value="UniProtKB-KW"/>
</dbReference>
<dbReference type="InterPro" id="IPR036291">
    <property type="entry name" value="NAD(P)-bd_dom_sf"/>
</dbReference>
<comment type="similarity">
    <text evidence="1">Belongs to the short-chain dehydrogenases/reductases (SDR) family.</text>
</comment>
<dbReference type="EMBL" id="ML995518">
    <property type="protein sequence ID" value="KAF2136523.1"/>
    <property type="molecule type" value="Genomic_DNA"/>
</dbReference>
<keyword evidence="3" id="KW-0560">Oxidoreductase</keyword>
<dbReference type="GO" id="GO:0005737">
    <property type="term" value="C:cytoplasm"/>
    <property type="evidence" value="ECO:0007669"/>
    <property type="project" value="TreeGrafter"/>
</dbReference>
<keyword evidence="5" id="KW-1185">Reference proteome</keyword>
<evidence type="ECO:0000256" key="2">
    <source>
        <dbReference type="ARBA" id="ARBA00022857"/>
    </source>
</evidence>
<proteinExistence type="inferred from homology"/>
<dbReference type="GeneID" id="54304007"/>
<dbReference type="PRINTS" id="PR00081">
    <property type="entry name" value="GDHRDH"/>
</dbReference>
<evidence type="ECO:0000313" key="5">
    <source>
        <dbReference type="Proteomes" id="UP000799438"/>
    </source>
</evidence>
<dbReference type="PANTHER" id="PTHR43544">
    <property type="entry name" value="SHORT-CHAIN DEHYDROGENASE/REDUCTASE"/>
    <property type="match status" value="1"/>
</dbReference>
<evidence type="ECO:0000313" key="4">
    <source>
        <dbReference type="EMBL" id="KAF2136523.1"/>
    </source>
</evidence>
<dbReference type="InterPro" id="IPR002347">
    <property type="entry name" value="SDR_fam"/>
</dbReference>
<dbReference type="CDD" id="cd05325">
    <property type="entry name" value="carb_red_sniffer_like_SDR_c"/>
    <property type="match status" value="1"/>
</dbReference>
<dbReference type="Pfam" id="PF00106">
    <property type="entry name" value="adh_short"/>
    <property type="match status" value="1"/>
</dbReference>
<organism evidence="4 5">
    <name type="scientific">Aplosporella prunicola CBS 121167</name>
    <dbReference type="NCBI Taxonomy" id="1176127"/>
    <lineage>
        <taxon>Eukaryota</taxon>
        <taxon>Fungi</taxon>
        <taxon>Dikarya</taxon>
        <taxon>Ascomycota</taxon>
        <taxon>Pezizomycotina</taxon>
        <taxon>Dothideomycetes</taxon>
        <taxon>Dothideomycetes incertae sedis</taxon>
        <taxon>Botryosphaeriales</taxon>
        <taxon>Aplosporellaceae</taxon>
        <taxon>Aplosporella</taxon>
    </lineage>
</organism>
<evidence type="ECO:0008006" key="6">
    <source>
        <dbReference type="Google" id="ProtNLM"/>
    </source>
</evidence>
<dbReference type="Gene3D" id="3.40.50.720">
    <property type="entry name" value="NAD(P)-binding Rossmann-like Domain"/>
    <property type="match status" value="1"/>
</dbReference>
<dbReference type="PANTHER" id="PTHR43544:SF7">
    <property type="entry name" value="NADB-LER2"/>
    <property type="match status" value="1"/>
</dbReference>
<dbReference type="RefSeq" id="XP_033392241.1">
    <property type="nucleotide sequence ID" value="XM_033546501.1"/>
</dbReference>
<gene>
    <name evidence="4" type="ORF">K452DRAFT_362457</name>
</gene>
<sequence>MTLNTTCLVTGANRGIGKGLVALYLARPHHTVIAAVRDPAHPSAQSLRELGLAQDANDGSTTSRLIIIQMDYASSASIKAAFAALASDHAIHSLDVVIANAGIGYTTGRPLAEESRDELQRFVEVNAHGPLELFGAALKMMQEAAERRRNEKGDQGKKPRFVLVSSNVGSFGLNASFPGYALYGASKAMANYLIKWLAQENKEVVAFVVHPGPVKTDMGNNARDQGEKMGLKLDLKWLEVEDSAGQIQKLIDDAESKDFGGRFLQYDGAELPW</sequence>
<reference evidence="4" key="1">
    <citation type="journal article" date="2020" name="Stud. Mycol.">
        <title>101 Dothideomycetes genomes: a test case for predicting lifestyles and emergence of pathogens.</title>
        <authorList>
            <person name="Haridas S."/>
            <person name="Albert R."/>
            <person name="Binder M."/>
            <person name="Bloem J."/>
            <person name="Labutti K."/>
            <person name="Salamov A."/>
            <person name="Andreopoulos B."/>
            <person name="Baker S."/>
            <person name="Barry K."/>
            <person name="Bills G."/>
            <person name="Bluhm B."/>
            <person name="Cannon C."/>
            <person name="Castanera R."/>
            <person name="Culley D."/>
            <person name="Daum C."/>
            <person name="Ezra D."/>
            <person name="Gonzalez J."/>
            <person name="Henrissat B."/>
            <person name="Kuo A."/>
            <person name="Liang C."/>
            <person name="Lipzen A."/>
            <person name="Lutzoni F."/>
            <person name="Magnuson J."/>
            <person name="Mondo S."/>
            <person name="Nolan M."/>
            <person name="Ohm R."/>
            <person name="Pangilinan J."/>
            <person name="Park H.-J."/>
            <person name="Ramirez L."/>
            <person name="Alfaro M."/>
            <person name="Sun H."/>
            <person name="Tritt A."/>
            <person name="Yoshinaga Y."/>
            <person name="Zwiers L.-H."/>
            <person name="Turgeon B."/>
            <person name="Goodwin S."/>
            <person name="Spatafora J."/>
            <person name="Crous P."/>
            <person name="Grigoriev I."/>
        </authorList>
    </citation>
    <scope>NUCLEOTIDE SEQUENCE</scope>
    <source>
        <strain evidence="4">CBS 121167</strain>
    </source>
</reference>
<evidence type="ECO:0000256" key="3">
    <source>
        <dbReference type="ARBA" id="ARBA00023002"/>
    </source>
</evidence>
<evidence type="ECO:0000256" key="1">
    <source>
        <dbReference type="ARBA" id="ARBA00006484"/>
    </source>
</evidence>
<dbReference type="OrthoDB" id="9876299at2759"/>
<dbReference type="SUPFAM" id="SSF51735">
    <property type="entry name" value="NAD(P)-binding Rossmann-fold domains"/>
    <property type="match status" value="1"/>
</dbReference>
<dbReference type="AlphaFoldDB" id="A0A6A6AZA7"/>
<name>A0A6A6AZA7_9PEZI</name>
<dbReference type="InterPro" id="IPR051468">
    <property type="entry name" value="Fungal_SecMetab_SDRs"/>
</dbReference>
<protein>
    <recommendedName>
        <fullName evidence="6">NAD(P)-binding protein</fullName>
    </recommendedName>
</protein>